<feature type="compositionally biased region" description="Polar residues" evidence="1">
    <location>
        <begin position="11"/>
        <end position="20"/>
    </location>
</feature>
<evidence type="ECO:0000256" key="1">
    <source>
        <dbReference type="SAM" id="MobiDB-lite"/>
    </source>
</evidence>
<protein>
    <submittedName>
        <fullName evidence="2">Uncharacterized protein</fullName>
    </submittedName>
</protein>
<reference evidence="2" key="1">
    <citation type="journal article" date="2019" name="Microbiol. Resour. Announc.">
        <title>Draft Genomic Sequences of Streptomyces misionensis and Streptomyces albidoflavus, bacteria applied for phytopathogen biocontrol.</title>
        <authorList>
            <person name="Pylro V."/>
            <person name="Dias A."/>
            <person name="Andreote F."/>
            <person name="Varani A."/>
            <person name="Andreote C."/>
            <person name="Bernardo E."/>
            <person name="Martins T."/>
        </authorList>
    </citation>
    <scope>NUCLEOTIDE SEQUENCE [LARGE SCALE GENOMIC DNA]</scope>
    <source>
        <strain evidence="2">66</strain>
    </source>
</reference>
<keyword evidence="3" id="KW-1185">Reference proteome</keyword>
<comment type="caution">
    <text evidence="2">The sequence shown here is derived from an EMBL/GenBank/DDBJ whole genome shotgun (WGS) entry which is preliminary data.</text>
</comment>
<evidence type="ECO:0000313" key="3">
    <source>
        <dbReference type="Proteomes" id="UP000320481"/>
    </source>
</evidence>
<evidence type="ECO:0000313" key="2">
    <source>
        <dbReference type="EMBL" id="TWV41914.1"/>
    </source>
</evidence>
<accession>A0A5C6JMJ3</accession>
<sequence length="92" mass="9979">MVRPTYCRHPSPSNRTNSSVRGAVREPATAPTITSLVPRTCWRRDSISVHALFAQRSAADGAQSPPYLRCGSYWRAFLGRCPEAGHPASGAP</sequence>
<feature type="region of interest" description="Disordered" evidence="1">
    <location>
        <begin position="1"/>
        <end position="27"/>
    </location>
</feature>
<dbReference type="AlphaFoldDB" id="A0A5C6JMJ3"/>
<organism evidence="2 3">
    <name type="scientific">Streptomyces misionensis</name>
    <dbReference type="NCBI Taxonomy" id="67331"/>
    <lineage>
        <taxon>Bacteria</taxon>
        <taxon>Bacillati</taxon>
        <taxon>Actinomycetota</taxon>
        <taxon>Actinomycetes</taxon>
        <taxon>Kitasatosporales</taxon>
        <taxon>Streptomycetaceae</taxon>
        <taxon>Streptomyces</taxon>
    </lineage>
</organism>
<dbReference type="Proteomes" id="UP000320481">
    <property type="component" value="Unassembled WGS sequence"/>
</dbReference>
<proteinExistence type="predicted"/>
<dbReference type="EMBL" id="VOGW01000114">
    <property type="protein sequence ID" value="TWV41914.1"/>
    <property type="molecule type" value="Genomic_DNA"/>
</dbReference>
<gene>
    <name evidence="2" type="ORF">FRZ03_20250</name>
</gene>
<name>A0A5C6JMJ3_9ACTN</name>